<reference evidence="1 2" key="1">
    <citation type="submission" date="2021-06" db="EMBL/GenBank/DDBJ databases">
        <authorList>
            <person name="Kallberg Y."/>
            <person name="Tangrot J."/>
            <person name="Rosling A."/>
        </authorList>
    </citation>
    <scope>NUCLEOTIDE SEQUENCE [LARGE SCALE GENOMIC DNA]</scope>
    <source>
        <strain evidence="1 2">120-4 pot B 10/14</strain>
    </source>
</reference>
<gene>
    <name evidence="1" type="ORF">GMARGA_LOCUS12356</name>
</gene>
<sequence>MPGIFLVPGISCQHFVPVTIPNFIPIGKAQRFRPKIARCLCAHSYWHGTRHWCLVWPAQEIAGP</sequence>
<accession>A0ABN7UYY2</accession>
<organism evidence="1 2">
    <name type="scientific">Gigaspora margarita</name>
    <dbReference type="NCBI Taxonomy" id="4874"/>
    <lineage>
        <taxon>Eukaryota</taxon>
        <taxon>Fungi</taxon>
        <taxon>Fungi incertae sedis</taxon>
        <taxon>Mucoromycota</taxon>
        <taxon>Glomeromycotina</taxon>
        <taxon>Glomeromycetes</taxon>
        <taxon>Diversisporales</taxon>
        <taxon>Gigasporaceae</taxon>
        <taxon>Gigaspora</taxon>
    </lineage>
</organism>
<dbReference type="EMBL" id="CAJVQB010007511">
    <property type="protein sequence ID" value="CAG8704698.1"/>
    <property type="molecule type" value="Genomic_DNA"/>
</dbReference>
<evidence type="ECO:0000313" key="1">
    <source>
        <dbReference type="EMBL" id="CAG8704698.1"/>
    </source>
</evidence>
<name>A0ABN7UYY2_GIGMA</name>
<dbReference type="Proteomes" id="UP000789901">
    <property type="component" value="Unassembled WGS sequence"/>
</dbReference>
<keyword evidence="2" id="KW-1185">Reference proteome</keyword>
<protein>
    <submittedName>
        <fullName evidence="1">31109_t:CDS:1</fullName>
    </submittedName>
</protein>
<comment type="caution">
    <text evidence="1">The sequence shown here is derived from an EMBL/GenBank/DDBJ whole genome shotgun (WGS) entry which is preliminary data.</text>
</comment>
<evidence type="ECO:0000313" key="2">
    <source>
        <dbReference type="Proteomes" id="UP000789901"/>
    </source>
</evidence>
<proteinExistence type="predicted"/>